<evidence type="ECO:0000313" key="2">
    <source>
        <dbReference type="Proteomes" id="UP001596473"/>
    </source>
</evidence>
<organism evidence="1 2">
    <name type="scientific">Iodobacter arcticus</name>
    <dbReference type="NCBI Taxonomy" id="590593"/>
    <lineage>
        <taxon>Bacteria</taxon>
        <taxon>Pseudomonadati</taxon>
        <taxon>Pseudomonadota</taxon>
        <taxon>Betaproteobacteria</taxon>
        <taxon>Neisseriales</taxon>
        <taxon>Chitinibacteraceae</taxon>
        <taxon>Iodobacter</taxon>
    </lineage>
</organism>
<reference evidence="2" key="1">
    <citation type="journal article" date="2019" name="Int. J. Syst. Evol. Microbiol.">
        <title>The Global Catalogue of Microorganisms (GCM) 10K type strain sequencing project: providing services to taxonomists for standard genome sequencing and annotation.</title>
        <authorList>
            <consortium name="The Broad Institute Genomics Platform"/>
            <consortium name="The Broad Institute Genome Sequencing Center for Infectious Disease"/>
            <person name="Wu L."/>
            <person name="Ma J."/>
        </authorList>
    </citation>
    <scope>NUCLEOTIDE SEQUENCE [LARGE SCALE GENOMIC DNA]</scope>
    <source>
        <strain evidence="2">CCUG 62945</strain>
    </source>
</reference>
<protein>
    <submittedName>
        <fullName evidence="1">Uncharacterized protein</fullName>
    </submittedName>
</protein>
<evidence type="ECO:0000313" key="1">
    <source>
        <dbReference type="EMBL" id="MFC7419719.1"/>
    </source>
</evidence>
<keyword evidence="2" id="KW-1185">Reference proteome</keyword>
<gene>
    <name evidence="1" type="ORF">ACFQNF_07475</name>
</gene>
<dbReference type="EMBL" id="JBHTBQ010000012">
    <property type="protein sequence ID" value="MFC7419719.1"/>
    <property type="molecule type" value="Genomic_DNA"/>
</dbReference>
<dbReference type="RefSeq" id="WP_380187363.1">
    <property type="nucleotide sequence ID" value="NZ_JBHTBQ010000012.1"/>
</dbReference>
<dbReference type="Proteomes" id="UP001596473">
    <property type="component" value="Unassembled WGS sequence"/>
</dbReference>
<name>A0ABW2QW38_9NEIS</name>
<sequence length="155" mass="16976">MINPLTLLMPLKPGTSPESIIGTLKANQDQVNSALKEIGTVHFARFLLLDRSQPNLLPDLKKTLTSDTLVLGVITEYDGDFKPYIQAFAKNLGDAFDSMLKYAIGGDALIPVRENVPEFLAYLSTVDASQHDPNQNLDAAYPQTVQEILAKFSSP</sequence>
<proteinExistence type="predicted"/>
<accession>A0ABW2QW38</accession>
<comment type="caution">
    <text evidence="1">The sequence shown here is derived from an EMBL/GenBank/DDBJ whole genome shotgun (WGS) entry which is preliminary data.</text>
</comment>